<feature type="chain" id="PRO_5040247258" description="Secreted protein" evidence="1">
    <location>
        <begin position="26"/>
        <end position="81"/>
    </location>
</feature>
<dbReference type="EMBL" id="ML976615">
    <property type="protein sequence ID" value="KAF1847531.1"/>
    <property type="molecule type" value="Genomic_DNA"/>
</dbReference>
<name>A0A9P4GLH4_9PLEO</name>
<proteinExistence type="predicted"/>
<evidence type="ECO:0000313" key="2">
    <source>
        <dbReference type="EMBL" id="KAF1847531.1"/>
    </source>
</evidence>
<evidence type="ECO:0008006" key="4">
    <source>
        <dbReference type="Google" id="ProtNLM"/>
    </source>
</evidence>
<dbReference type="GeneID" id="63855810"/>
<keyword evidence="3" id="KW-1185">Reference proteome</keyword>
<comment type="caution">
    <text evidence="2">The sequence shown here is derived from an EMBL/GenBank/DDBJ whole genome shotgun (WGS) entry which is preliminary data.</text>
</comment>
<organism evidence="2 3">
    <name type="scientific">Cucurbitaria berberidis CBS 394.84</name>
    <dbReference type="NCBI Taxonomy" id="1168544"/>
    <lineage>
        <taxon>Eukaryota</taxon>
        <taxon>Fungi</taxon>
        <taxon>Dikarya</taxon>
        <taxon>Ascomycota</taxon>
        <taxon>Pezizomycotina</taxon>
        <taxon>Dothideomycetes</taxon>
        <taxon>Pleosporomycetidae</taxon>
        <taxon>Pleosporales</taxon>
        <taxon>Pleosporineae</taxon>
        <taxon>Cucurbitariaceae</taxon>
        <taxon>Cucurbitaria</taxon>
    </lineage>
</organism>
<dbReference type="Proteomes" id="UP000800039">
    <property type="component" value="Unassembled WGS sequence"/>
</dbReference>
<accession>A0A9P4GLH4</accession>
<gene>
    <name evidence="2" type="ORF">K460DRAFT_60060</name>
</gene>
<evidence type="ECO:0000313" key="3">
    <source>
        <dbReference type="Proteomes" id="UP000800039"/>
    </source>
</evidence>
<evidence type="ECO:0000256" key="1">
    <source>
        <dbReference type="SAM" id="SignalP"/>
    </source>
</evidence>
<sequence length="81" mass="8675">MAYVADLLACLSAIVLRILCHPGACSFTTPTKASIRKSILESIAISSHTLRSSMGLASLNSRPPNALHDDYQENIEFGPST</sequence>
<dbReference type="AlphaFoldDB" id="A0A9P4GLH4"/>
<keyword evidence="1" id="KW-0732">Signal</keyword>
<feature type="signal peptide" evidence="1">
    <location>
        <begin position="1"/>
        <end position="25"/>
    </location>
</feature>
<dbReference type="RefSeq" id="XP_040790094.1">
    <property type="nucleotide sequence ID" value="XM_040938554.1"/>
</dbReference>
<protein>
    <recommendedName>
        <fullName evidence="4">Secreted protein</fullName>
    </recommendedName>
</protein>
<reference evidence="2" key="1">
    <citation type="submission" date="2020-01" db="EMBL/GenBank/DDBJ databases">
        <authorList>
            <consortium name="DOE Joint Genome Institute"/>
            <person name="Haridas S."/>
            <person name="Albert R."/>
            <person name="Binder M."/>
            <person name="Bloem J."/>
            <person name="Labutti K."/>
            <person name="Salamov A."/>
            <person name="Andreopoulos B."/>
            <person name="Baker S.E."/>
            <person name="Barry K."/>
            <person name="Bills G."/>
            <person name="Bluhm B.H."/>
            <person name="Cannon C."/>
            <person name="Castanera R."/>
            <person name="Culley D.E."/>
            <person name="Daum C."/>
            <person name="Ezra D."/>
            <person name="Gonzalez J.B."/>
            <person name="Henrissat B."/>
            <person name="Kuo A."/>
            <person name="Liang C."/>
            <person name="Lipzen A."/>
            <person name="Lutzoni F."/>
            <person name="Magnuson J."/>
            <person name="Mondo S."/>
            <person name="Nolan M."/>
            <person name="Ohm R."/>
            <person name="Pangilinan J."/>
            <person name="Park H.-J."/>
            <person name="Ramirez L."/>
            <person name="Alfaro M."/>
            <person name="Sun H."/>
            <person name="Tritt A."/>
            <person name="Yoshinaga Y."/>
            <person name="Zwiers L.-H."/>
            <person name="Turgeon B.G."/>
            <person name="Goodwin S.B."/>
            <person name="Spatafora J.W."/>
            <person name="Crous P.W."/>
            <person name="Grigoriev I.V."/>
        </authorList>
    </citation>
    <scope>NUCLEOTIDE SEQUENCE</scope>
    <source>
        <strain evidence="2">CBS 394.84</strain>
    </source>
</reference>